<dbReference type="AlphaFoldDB" id="U5QR08"/>
<dbReference type="Gene3D" id="3.30.70.1430">
    <property type="entry name" value="Multidrug efflux transporter AcrB pore domain"/>
    <property type="match status" value="2"/>
</dbReference>
<dbReference type="SUPFAM" id="SSF82714">
    <property type="entry name" value="Multidrug efflux transporter AcrB TolC docking domain, DN and DC subdomains"/>
    <property type="match status" value="2"/>
</dbReference>
<keyword evidence="2" id="KW-0813">Transport</keyword>
<dbReference type="HOGENOM" id="CLU_002755_1_2_3"/>
<feature type="transmembrane region" description="Helical" evidence="7">
    <location>
        <begin position="363"/>
        <end position="383"/>
    </location>
</feature>
<feature type="transmembrane region" description="Helical" evidence="7">
    <location>
        <begin position="965"/>
        <end position="985"/>
    </location>
</feature>
<organism evidence="8 9">
    <name type="scientific">Gloeobacter kilaueensis (strain ATCC BAA-2537 / CCAP 1431/1 / ULC 316 / JS1)</name>
    <dbReference type="NCBI Taxonomy" id="1183438"/>
    <lineage>
        <taxon>Bacteria</taxon>
        <taxon>Bacillati</taxon>
        <taxon>Cyanobacteriota</taxon>
        <taxon>Cyanophyceae</taxon>
        <taxon>Gloeobacterales</taxon>
        <taxon>Gloeobacteraceae</taxon>
        <taxon>Gloeobacter</taxon>
    </lineage>
</organism>
<dbReference type="Proteomes" id="UP000017396">
    <property type="component" value="Chromosome"/>
</dbReference>
<proteinExistence type="predicted"/>
<dbReference type="PANTHER" id="PTHR32063">
    <property type="match status" value="1"/>
</dbReference>
<dbReference type="eggNOG" id="COG3696">
    <property type="taxonomic scope" value="Bacteria"/>
</dbReference>
<evidence type="ECO:0000256" key="4">
    <source>
        <dbReference type="ARBA" id="ARBA00022692"/>
    </source>
</evidence>
<dbReference type="InterPro" id="IPR004763">
    <property type="entry name" value="CusA-like"/>
</dbReference>
<feature type="transmembrane region" description="Helical" evidence="7">
    <location>
        <begin position="997"/>
        <end position="1023"/>
    </location>
</feature>
<feature type="transmembrane region" description="Helical" evidence="7">
    <location>
        <begin position="519"/>
        <end position="546"/>
    </location>
</feature>
<sequence>MNFSIDRLITLALKRRYIVVALALLLLAGGFVAFKTLSLEAYPDFTDPRVRVITLLPGKGAEEVERLVTIPLEKELNGIPGETNLRSQSIFGLSVVIITFADGTPSQLARQQVLERVAQADLPDSAKPELDPDASAIGEIYRYTLESDYYDPLTLKATQDWQLEKLFRQIPGVIDVTSFGGPTKTYRVNVDPGRLKAYNLSVTQVYEAISRSNATTGGNYIENNGQAYIVRGLGLLKNADDLGDVVVSAADDGTPIRVRDVSHIDVGPGVRLGQVGKNRDDDVVQGIVLMRRGEDPSAVIERLYEKFPDIQAALPHGIKLVPLYDRTELIRRTLDTIGHNVAEGIVLVVVVLLLFLFEVRSALIAATVIPLALLFAFVLLNVFRIPANLLSLGAVDFGIIVDGTVVMVENIYRRLAHEGHDLQPIDRVQLTLEAAKDVGKPILFATTIIVTAFLPIFAFDGVAGKLFRPLAFTMNFALLGAVLVSLTVIPVLCSFVLTRKPLIERESPILYLAEKIYRPLLTAAVRAPWALLGGCAAAFGAAVLLFGSVGSEFLPNLDEGNIWLRVTVLPTSVSLEQSVKVAQAIRLRLIRFGEVKNVVSQVGSPDDGTDANNPSNIEFLVDLKPAEQWNPKWHQNKEELVEAMDRNLQNVPGILTTFSQYIQDNVDEAIAGAKGEVAVKLYGPDLSVLQKYGDQIAAIMTKIPGMVDVADDKMLGQPQYQIQVDRRSADRYGVNVEDIEQVIETAVGGTVATQLVEGERKFNVLVRFDRPFRSSPDALANILITAPNGRTVPLAAVAKVETTVGATMIGRSENSRLILVKANVRNRDLGGAVAEAQQKVNAQVKLPEGYHLVWGGQFENQQRANARLSIAIPITLGVIFLILYSSFGTVRDALIAMTAIPLAAIGGVSGLWLTHTYFSVSAGVGFIAAAGVSVQNSVIILTYIRQLRQEGFPTMKAVFEGAQTRLRPVLMAGTVAILGLIPAALSNGIGSQSQKPFAIVIIGGLLTATLLTVFVVPVLYGLLEDKKLLNAEL</sequence>
<evidence type="ECO:0000256" key="2">
    <source>
        <dbReference type="ARBA" id="ARBA00022448"/>
    </source>
</evidence>
<evidence type="ECO:0000256" key="5">
    <source>
        <dbReference type="ARBA" id="ARBA00022989"/>
    </source>
</evidence>
<dbReference type="OrthoDB" id="9791035at2"/>
<feature type="transmembrane region" description="Helical" evidence="7">
    <location>
        <begin position="920"/>
        <end position="944"/>
    </location>
</feature>
<dbReference type="Pfam" id="PF00873">
    <property type="entry name" value="ACR_tran"/>
    <property type="match status" value="1"/>
</dbReference>
<dbReference type="EMBL" id="CP003587">
    <property type="protein sequence ID" value="AGY60089.1"/>
    <property type="molecule type" value="Genomic_DNA"/>
</dbReference>
<dbReference type="GO" id="GO:0005886">
    <property type="term" value="C:plasma membrane"/>
    <property type="evidence" value="ECO:0007669"/>
    <property type="project" value="UniProtKB-SubCell"/>
</dbReference>
<evidence type="ECO:0000256" key="1">
    <source>
        <dbReference type="ARBA" id="ARBA00004651"/>
    </source>
</evidence>
<protein>
    <submittedName>
        <fullName evidence="8">Heavy metal efflux pump, CzcA family</fullName>
    </submittedName>
</protein>
<dbReference type="Gene3D" id="3.30.70.1440">
    <property type="entry name" value="Multidrug efflux transporter AcrB pore domain"/>
    <property type="match status" value="1"/>
</dbReference>
<dbReference type="SUPFAM" id="SSF82693">
    <property type="entry name" value="Multidrug efflux transporter AcrB pore domain, PN1, PN2, PC1 and PC2 subdomains"/>
    <property type="match status" value="2"/>
</dbReference>
<evidence type="ECO:0000313" key="8">
    <source>
        <dbReference type="EMBL" id="AGY60089.1"/>
    </source>
</evidence>
<dbReference type="Gene3D" id="3.30.2090.10">
    <property type="entry name" value="Multidrug efflux transporter AcrB TolC docking domain, DN and DC subdomains"/>
    <property type="match status" value="2"/>
</dbReference>
<feature type="transmembrane region" description="Helical" evidence="7">
    <location>
        <begin position="476"/>
        <end position="498"/>
    </location>
</feature>
<keyword evidence="4 7" id="KW-0812">Transmembrane</keyword>
<dbReference type="PRINTS" id="PR00702">
    <property type="entry name" value="ACRIFLAVINRP"/>
</dbReference>
<dbReference type="PANTHER" id="PTHR32063:SF12">
    <property type="entry name" value="CATION EFFLUX SYSTEM PROTEIN"/>
    <property type="match status" value="1"/>
</dbReference>
<feature type="transmembrane region" description="Helical" evidence="7">
    <location>
        <begin position="894"/>
        <end position="914"/>
    </location>
</feature>
<dbReference type="InterPro" id="IPR001036">
    <property type="entry name" value="Acrflvin-R"/>
</dbReference>
<feature type="transmembrane region" description="Helical" evidence="7">
    <location>
        <begin position="442"/>
        <end position="464"/>
    </location>
</feature>
<dbReference type="Gene3D" id="3.30.70.1320">
    <property type="entry name" value="Multidrug efflux transporter AcrB pore domain like"/>
    <property type="match status" value="1"/>
</dbReference>
<feature type="transmembrane region" description="Helical" evidence="7">
    <location>
        <begin position="868"/>
        <end position="887"/>
    </location>
</feature>
<dbReference type="NCBIfam" id="TIGR00914">
    <property type="entry name" value="2A0601"/>
    <property type="match status" value="1"/>
</dbReference>
<evidence type="ECO:0000256" key="3">
    <source>
        <dbReference type="ARBA" id="ARBA00022475"/>
    </source>
</evidence>
<keyword evidence="5 7" id="KW-1133">Transmembrane helix</keyword>
<evidence type="ECO:0000256" key="7">
    <source>
        <dbReference type="SAM" id="Phobius"/>
    </source>
</evidence>
<evidence type="ECO:0000256" key="6">
    <source>
        <dbReference type="ARBA" id="ARBA00023136"/>
    </source>
</evidence>
<dbReference type="RefSeq" id="WP_023175412.1">
    <property type="nucleotide sequence ID" value="NC_022600.1"/>
</dbReference>
<dbReference type="GO" id="GO:0042910">
    <property type="term" value="F:xenobiotic transmembrane transporter activity"/>
    <property type="evidence" value="ECO:0007669"/>
    <property type="project" value="TreeGrafter"/>
</dbReference>
<keyword evidence="9" id="KW-1185">Reference proteome</keyword>
<accession>U5QR08</accession>
<comment type="subcellular location">
    <subcellularLocation>
        <location evidence="1">Cell membrane</location>
        <topology evidence="1">Multi-pass membrane protein</topology>
    </subcellularLocation>
</comment>
<evidence type="ECO:0000313" key="9">
    <source>
        <dbReference type="Proteomes" id="UP000017396"/>
    </source>
</evidence>
<dbReference type="Gene3D" id="1.20.1640.10">
    <property type="entry name" value="Multidrug efflux transporter AcrB transmembrane domain"/>
    <property type="match status" value="2"/>
</dbReference>
<feature type="transmembrane region" description="Helical" evidence="7">
    <location>
        <begin position="337"/>
        <end position="356"/>
    </location>
</feature>
<gene>
    <name evidence="8" type="primary">cusA</name>
    <name evidence="8" type="ORF">GKIL_3843</name>
</gene>
<dbReference type="PATRIC" id="fig|1183438.3.peg.3780"/>
<dbReference type="InterPro" id="IPR027463">
    <property type="entry name" value="AcrB_DN_DC_subdom"/>
</dbReference>
<name>U5QR08_GLOK1</name>
<dbReference type="STRING" id="1183438.GKIL_3843"/>
<reference evidence="8 9" key="1">
    <citation type="journal article" date="2013" name="PLoS ONE">
        <title>Cultivation and Complete Genome Sequencing of Gloeobacter kilaueensis sp. nov., from a Lava Cave in Kilauea Caldera, Hawai'i.</title>
        <authorList>
            <person name="Saw J.H."/>
            <person name="Schatz M."/>
            <person name="Brown M.V."/>
            <person name="Kunkel D.D."/>
            <person name="Foster J.S."/>
            <person name="Shick H."/>
            <person name="Christensen S."/>
            <person name="Hou S."/>
            <person name="Wan X."/>
            <person name="Donachie S.P."/>
        </authorList>
    </citation>
    <scope>NUCLEOTIDE SEQUENCE [LARGE SCALE GENOMIC DNA]</scope>
    <source>
        <strain evidence="9">JS</strain>
    </source>
</reference>
<keyword evidence="3" id="KW-1003">Cell membrane</keyword>
<dbReference type="KEGG" id="glj:GKIL_3843"/>
<dbReference type="SUPFAM" id="SSF82866">
    <property type="entry name" value="Multidrug efflux transporter AcrB transmembrane domain"/>
    <property type="match status" value="2"/>
</dbReference>
<dbReference type="GO" id="GO:0008324">
    <property type="term" value="F:monoatomic cation transmembrane transporter activity"/>
    <property type="evidence" value="ECO:0007669"/>
    <property type="project" value="InterPro"/>
</dbReference>
<keyword evidence="6 7" id="KW-0472">Membrane</keyword>